<dbReference type="Pfam" id="PF01501">
    <property type="entry name" value="Glyco_transf_8"/>
    <property type="match status" value="1"/>
</dbReference>
<dbReference type="RefSeq" id="WP_160618183.1">
    <property type="nucleotide sequence ID" value="NZ_CP047652.1"/>
</dbReference>
<dbReference type="SUPFAM" id="SSF53448">
    <property type="entry name" value="Nucleotide-diphospho-sugar transferases"/>
    <property type="match status" value="1"/>
</dbReference>
<accession>A0A6P1N984</accession>
<dbReference type="AlphaFoldDB" id="A0A6P1N984"/>
<keyword evidence="1" id="KW-0808">Transferase</keyword>
<dbReference type="EMBL" id="CP047652">
    <property type="protein sequence ID" value="QHI95105.1"/>
    <property type="molecule type" value="Genomic_DNA"/>
</dbReference>
<proteinExistence type="predicted"/>
<name>A0A6P1N984_9PROT</name>
<dbReference type="InterPro" id="IPR002495">
    <property type="entry name" value="Glyco_trans_8"/>
</dbReference>
<sequence length="321" mass="36523">MLSSPLPPLNAHTPKKRLIVTGCDSRYFPLLEELIASIQRFPEAKNLAIACVDGGLSPDNLRCLARKNIPVQAPYIPETISKKALKKRPSLAIGLSKLWLNEFFPEFDSILWLDADSWVQESSALELLFSATETENPALATIPELFLHKPFRLRWLPFNLAQIRSILYKNTTIARLPRSIRRYVGVRPTLNGGIFALSRTAPHWKKLQEWQKIVLKHGKIFCSDQLSLSLCGHVDKLPVEFLPPGCNYMGPWHFNTETKKICELTYPHFPAGIIHLAGHDEMRLDLNVKTSVRDEKNQEQFMSLRFASLYPDVMANARKPS</sequence>
<dbReference type="InterPro" id="IPR029044">
    <property type="entry name" value="Nucleotide-diphossugar_trans"/>
</dbReference>
<keyword evidence="2" id="KW-1185">Reference proteome</keyword>
<dbReference type="GO" id="GO:0016757">
    <property type="term" value="F:glycosyltransferase activity"/>
    <property type="evidence" value="ECO:0007669"/>
    <property type="project" value="InterPro"/>
</dbReference>
<evidence type="ECO:0000313" key="1">
    <source>
        <dbReference type="EMBL" id="QHI95105.1"/>
    </source>
</evidence>
<protein>
    <submittedName>
        <fullName evidence="1">Glycosyl transferase</fullName>
    </submittedName>
</protein>
<reference evidence="1 2" key="1">
    <citation type="submission" date="2020-01" db="EMBL/GenBank/DDBJ databases">
        <title>Genome sequencing of strain KACC 21507.</title>
        <authorList>
            <person name="Heo J."/>
            <person name="Kim S.-J."/>
            <person name="Kim J.-S."/>
            <person name="Hong S.-B."/>
            <person name="Kwon S.-W."/>
        </authorList>
    </citation>
    <scope>NUCLEOTIDE SEQUENCE [LARGE SCALE GENOMIC DNA]</scope>
    <source>
        <strain evidence="1 2">KACC 21507</strain>
    </source>
</reference>
<dbReference type="Gene3D" id="3.90.550.10">
    <property type="entry name" value="Spore Coat Polysaccharide Biosynthesis Protein SpsA, Chain A"/>
    <property type="match status" value="1"/>
</dbReference>
<dbReference type="KEGG" id="bomb:GT348_01275"/>
<evidence type="ECO:0000313" key="2">
    <source>
        <dbReference type="Proteomes" id="UP000463975"/>
    </source>
</evidence>
<gene>
    <name evidence="1" type="ORF">GT348_01275</name>
</gene>
<dbReference type="Proteomes" id="UP000463975">
    <property type="component" value="Chromosome"/>
</dbReference>
<organism evidence="1 2">
    <name type="scientific">Aristophania vespae</name>
    <dbReference type="NCBI Taxonomy" id="2697033"/>
    <lineage>
        <taxon>Bacteria</taxon>
        <taxon>Pseudomonadati</taxon>
        <taxon>Pseudomonadota</taxon>
        <taxon>Alphaproteobacteria</taxon>
        <taxon>Acetobacterales</taxon>
        <taxon>Acetobacteraceae</taxon>
        <taxon>Aristophania</taxon>
    </lineage>
</organism>